<evidence type="ECO:0000313" key="9">
    <source>
        <dbReference type="Proteomes" id="UP000295375"/>
    </source>
</evidence>
<dbReference type="InterPro" id="IPR001709">
    <property type="entry name" value="Flavoprot_Pyr_Nucl_cyt_Rdtase"/>
</dbReference>
<feature type="transmembrane region" description="Helical" evidence="5">
    <location>
        <begin position="195"/>
        <end position="217"/>
    </location>
</feature>
<dbReference type="AlphaFoldDB" id="A0A4R6URT5"/>
<protein>
    <submittedName>
        <fullName evidence="8">Sulfite reductase (NADPH) flavoprotein alpha-component</fullName>
    </submittedName>
</protein>
<dbReference type="EMBL" id="SNYM01000003">
    <property type="protein sequence ID" value="TDQ49781.1"/>
    <property type="molecule type" value="Genomic_DNA"/>
</dbReference>
<dbReference type="InterPro" id="IPR017938">
    <property type="entry name" value="Riboflavin_synthase-like_b-brl"/>
</dbReference>
<dbReference type="Proteomes" id="UP000295375">
    <property type="component" value="Unassembled WGS sequence"/>
</dbReference>
<keyword evidence="5" id="KW-0472">Membrane</keyword>
<dbReference type="SUPFAM" id="SSF63380">
    <property type="entry name" value="Riboflavin synthase domain-like"/>
    <property type="match status" value="1"/>
</dbReference>
<feature type="transmembrane region" description="Helical" evidence="5">
    <location>
        <begin position="350"/>
        <end position="378"/>
    </location>
</feature>
<dbReference type="InterPro" id="IPR001433">
    <property type="entry name" value="OxRdtase_FAD/NAD-bd"/>
</dbReference>
<dbReference type="InterPro" id="IPR001094">
    <property type="entry name" value="Flavdoxin-like"/>
</dbReference>
<dbReference type="CDD" id="cd06200">
    <property type="entry name" value="SiR_like1"/>
    <property type="match status" value="1"/>
</dbReference>
<dbReference type="PRINTS" id="PR00371">
    <property type="entry name" value="FPNCR"/>
</dbReference>
<feature type="region of interest" description="Disordered" evidence="4">
    <location>
        <begin position="231"/>
        <end position="258"/>
    </location>
</feature>
<dbReference type="PANTHER" id="PTHR34219:SF3">
    <property type="entry name" value="BLL7967 PROTEIN"/>
    <property type="match status" value="1"/>
</dbReference>
<feature type="domain" description="FAD-binding FR-type" evidence="7">
    <location>
        <begin position="556"/>
        <end position="719"/>
    </location>
</feature>
<evidence type="ECO:0000259" key="6">
    <source>
        <dbReference type="PROSITE" id="PS50902"/>
    </source>
</evidence>
<accession>A0A4R6URT5</accession>
<dbReference type="InterPro" id="IPR008254">
    <property type="entry name" value="Flavodoxin/NO_synth"/>
</dbReference>
<comment type="caution">
    <text evidence="8">The sequence shown here is derived from an EMBL/GenBank/DDBJ whole genome shotgun (WGS) entry which is preliminary data.</text>
</comment>
<evidence type="ECO:0000256" key="3">
    <source>
        <dbReference type="ARBA" id="ARBA00022982"/>
    </source>
</evidence>
<gene>
    <name evidence="8" type="ORF">EV696_103151</name>
</gene>
<feature type="transmembrane region" description="Helical" evidence="5">
    <location>
        <begin position="146"/>
        <end position="165"/>
    </location>
</feature>
<keyword evidence="3" id="KW-0813">Transport</keyword>
<organism evidence="8 9">
    <name type="scientific">Permianibacter aggregans</name>
    <dbReference type="NCBI Taxonomy" id="1510150"/>
    <lineage>
        <taxon>Bacteria</taxon>
        <taxon>Pseudomonadati</taxon>
        <taxon>Pseudomonadota</taxon>
        <taxon>Gammaproteobacteria</taxon>
        <taxon>Pseudomonadales</taxon>
        <taxon>Pseudomonadaceae</taxon>
        <taxon>Permianibacter</taxon>
    </lineage>
</organism>
<dbReference type="InterPro" id="IPR029039">
    <property type="entry name" value="Flavoprotein-like_sf"/>
</dbReference>
<evidence type="ECO:0000256" key="1">
    <source>
        <dbReference type="ARBA" id="ARBA00022630"/>
    </source>
</evidence>
<dbReference type="OrthoDB" id="9816402at2"/>
<dbReference type="PROSITE" id="PS50902">
    <property type="entry name" value="FLAVODOXIN_LIKE"/>
    <property type="match status" value="1"/>
</dbReference>
<name>A0A4R6URT5_9GAMM</name>
<dbReference type="PANTHER" id="PTHR34219">
    <property type="entry name" value="IRON-REGULATED INNER MEMBRANE PROTEIN-RELATED"/>
    <property type="match status" value="1"/>
</dbReference>
<dbReference type="Pfam" id="PF00258">
    <property type="entry name" value="Flavodoxin_1"/>
    <property type="match status" value="1"/>
</dbReference>
<keyword evidence="5" id="KW-0812">Transmembrane</keyword>
<feature type="domain" description="Flavodoxin-like" evidence="6">
    <location>
        <begin position="404"/>
        <end position="541"/>
    </location>
</feature>
<evidence type="ECO:0000256" key="2">
    <source>
        <dbReference type="ARBA" id="ARBA00022643"/>
    </source>
</evidence>
<evidence type="ECO:0000259" key="7">
    <source>
        <dbReference type="PROSITE" id="PS51384"/>
    </source>
</evidence>
<evidence type="ECO:0000313" key="8">
    <source>
        <dbReference type="EMBL" id="TDQ49781.1"/>
    </source>
</evidence>
<dbReference type="GO" id="GO:0016655">
    <property type="term" value="F:oxidoreductase activity, acting on NAD(P)H, quinone or similar compound as acceptor"/>
    <property type="evidence" value="ECO:0007669"/>
    <property type="project" value="UniProtKB-ARBA"/>
</dbReference>
<keyword evidence="1" id="KW-0285">Flavoprotein</keyword>
<keyword evidence="3" id="KW-0249">Electron transport</keyword>
<dbReference type="Pfam" id="PF00175">
    <property type="entry name" value="NAD_binding_1"/>
    <property type="match status" value="1"/>
</dbReference>
<dbReference type="SUPFAM" id="SSF52218">
    <property type="entry name" value="Flavoproteins"/>
    <property type="match status" value="1"/>
</dbReference>
<keyword evidence="5" id="KW-1133">Transmembrane helix</keyword>
<keyword evidence="2" id="KW-0288">FMN</keyword>
<feature type="compositionally biased region" description="Basic and acidic residues" evidence="4">
    <location>
        <begin position="249"/>
        <end position="258"/>
    </location>
</feature>
<dbReference type="PROSITE" id="PS51384">
    <property type="entry name" value="FAD_FR"/>
    <property type="match status" value="1"/>
</dbReference>
<evidence type="ECO:0000256" key="5">
    <source>
        <dbReference type="SAM" id="Phobius"/>
    </source>
</evidence>
<dbReference type="GO" id="GO:0010181">
    <property type="term" value="F:FMN binding"/>
    <property type="evidence" value="ECO:0007669"/>
    <property type="project" value="InterPro"/>
</dbReference>
<dbReference type="InterPro" id="IPR039261">
    <property type="entry name" value="FNR_nucleotide-bd"/>
</dbReference>
<reference evidence="8 9" key="1">
    <citation type="submission" date="2019-03" db="EMBL/GenBank/DDBJ databases">
        <title>Genomic Encyclopedia of Type Strains, Phase IV (KMG-IV): sequencing the most valuable type-strain genomes for metagenomic binning, comparative biology and taxonomic classification.</title>
        <authorList>
            <person name="Goeker M."/>
        </authorList>
    </citation>
    <scope>NUCLEOTIDE SEQUENCE [LARGE SCALE GENOMIC DNA]</scope>
    <source>
        <strain evidence="8 9">DSM 103792</strain>
    </source>
</reference>
<dbReference type="SUPFAM" id="SSF52343">
    <property type="entry name" value="Ferredoxin reductase-like, C-terminal NADP-linked domain"/>
    <property type="match status" value="1"/>
</dbReference>
<keyword evidence="9" id="KW-1185">Reference proteome</keyword>
<dbReference type="Gene3D" id="2.40.30.10">
    <property type="entry name" value="Translation factors"/>
    <property type="match status" value="1"/>
</dbReference>
<dbReference type="Gene3D" id="3.40.50.360">
    <property type="match status" value="1"/>
</dbReference>
<dbReference type="PRINTS" id="PR00369">
    <property type="entry name" value="FLAVODOXIN"/>
</dbReference>
<dbReference type="Gene3D" id="3.40.50.80">
    <property type="entry name" value="Nucleotide-binding domain of ferredoxin-NADP reductase (FNR) module"/>
    <property type="match status" value="1"/>
</dbReference>
<sequence>MPFLGLGYVVVKRFWFQIHWFLGITAGVVLAVMGITGATLSFEQDILRLLNPEVMTVEPGERALAPSELVAKAREQMPDKAIIGITRSMAPDDAGQIGFEGGRRGDWHYQNPYTGALLGKPERGHDLVHLMEDIHRRLAAGDTGKAITGASALILILMCCTGLYLRWPRQLGNWRTWLSFSWALKGRSFLWQMHAAVGTWVLIVYLLSALTGLYWSYDWYRNALYDLTGTPRPNPPAQQQQAQASGQEKTQRGECAEKAPRPEIDVDNVWQAFERQLPAGLSSVTMRLPEKAGRPVEFRYLDAEPAHSRASNTLALQAGDLSVTKHERYADLPAGGKLIRSMFVLHTGEFFGLVGLIIIMIASALMPLFAISGWMLYLDRRRKKKAARATASGFTTANAAGQQTLISFASQTGFAEQLAWQTAGALQAAGVPVTVKPLAAIEREQLSQYDKALFVVSTFGDGEAPDAAQGFVRRLMPEQSSLECLSFAVLALGDKQYETFCAFGRKLEQWLSGNGAKALFERVEVDNGDPQAIEQWRQHLQTLTKTTMPEIKTFADNYTSWCLSERRCLNEGSAGEAMFHLALQPLDGQLEWQAGDLIDVLPTHSEQTISDWLQATGWPSDAEIDGEPLPQWLSKRELPEPQLAKNWKLELVSKRLLPLRPRSYSIASVPEDGSLWLLVRQSQRSDGKLGLASGWLTEQLNIGDTLPMRVVRNERFHCREMNKPMILIGNGSGLSALRAHIRARELAGANNNWLLFGERNAEFDFYYREEIERWQQTGVLARVDVAFSRDQQQRVYVQDKLLAASDELKQWLSNGAAIYVCGSMVGMSQAVDQTLKQILGEAAVTELALAGSYNRDVY</sequence>
<dbReference type="InterPro" id="IPR017927">
    <property type="entry name" value="FAD-bd_FR_type"/>
</dbReference>
<dbReference type="Pfam" id="PF03929">
    <property type="entry name" value="PepSY_TM"/>
    <property type="match status" value="1"/>
</dbReference>
<proteinExistence type="predicted"/>
<dbReference type="InterPro" id="IPR005625">
    <property type="entry name" value="PepSY-ass_TM"/>
</dbReference>
<feature type="transmembrane region" description="Helical" evidence="5">
    <location>
        <begin position="20"/>
        <end position="42"/>
    </location>
</feature>
<evidence type="ECO:0000256" key="4">
    <source>
        <dbReference type="SAM" id="MobiDB-lite"/>
    </source>
</evidence>